<evidence type="ECO:0000256" key="3">
    <source>
        <dbReference type="ARBA" id="ARBA00023125"/>
    </source>
</evidence>
<dbReference type="Proteomes" id="UP001497516">
    <property type="component" value="Chromosome 2"/>
</dbReference>
<dbReference type="Pfam" id="PF02362">
    <property type="entry name" value="B3"/>
    <property type="match status" value="2"/>
</dbReference>
<dbReference type="AlphaFoldDB" id="A0AAV2DG55"/>
<dbReference type="PANTHER" id="PTHR31920:SF147">
    <property type="entry name" value="TF-B3 DOMAIN-CONTAINING PROTEIN"/>
    <property type="match status" value="1"/>
</dbReference>
<gene>
    <name evidence="8" type="ORF">LTRI10_LOCUS14484</name>
</gene>
<feature type="compositionally biased region" description="Polar residues" evidence="6">
    <location>
        <begin position="205"/>
        <end position="220"/>
    </location>
</feature>
<feature type="compositionally biased region" description="Acidic residues" evidence="6">
    <location>
        <begin position="152"/>
        <end position="163"/>
    </location>
</feature>
<evidence type="ECO:0000259" key="7">
    <source>
        <dbReference type="PROSITE" id="PS50863"/>
    </source>
</evidence>
<feature type="domain" description="TF-B3" evidence="7">
    <location>
        <begin position="272"/>
        <end position="374"/>
    </location>
</feature>
<evidence type="ECO:0000313" key="8">
    <source>
        <dbReference type="EMBL" id="CAL1372480.1"/>
    </source>
</evidence>
<comment type="subcellular location">
    <subcellularLocation>
        <location evidence="1">Nucleus</location>
    </subcellularLocation>
</comment>
<dbReference type="Gene3D" id="2.40.330.10">
    <property type="entry name" value="DNA-binding pseudobarrel domain"/>
    <property type="match status" value="2"/>
</dbReference>
<dbReference type="GO" id="GO:0003677">
    <property type="term" value="F:DNA binding"/>
    <property type="evidence" value="ECO:0007669"/>
    <property type="project" value="UniProtKB-KW"/>
</dbReference>
<dbReference type="PANTHER" id="PTHR31920">
    <property type="entry name" value="B3 DOMAIN-CONTAINING"/>
    <property type="match status" value="1"/>
</dbReference>
<feature type="compositionally biased region" description="Basic residues" evidence="6">
    <location>
        <begin position="190"/>
        <end position="202"/>
    </location>
</feature>
<evidence type="ECO:0000313" key="9">
    <source>
        <dbReference type="Proteomes" id="UP001497516"/>
    </source>
</evidence>
<protein>
    <recommendedName>
        <fullName evidence="7">TF-B3 domain-containing protein</fullName>
    </recommendedName>
</protein>
<dbReference type="EMBL" id="OZ034815">
    <property type="protein sequence ID" value="CAL1372480.1"/>
    <property type="molecule type" value="Genomic_DNA"/>
</dbReference>
<proteinExistence type="predicted"/>
<dbReference type="GO" id="GO:0005634">
    <property type="term" value="C:nucleus"/>
    <property type="evidence" value="ECO:0007669"/>
    <property type="project" value="UniProtKB-SubCell"/>
</dbReference>
<evidence type="ECO:0000256" key="1">
    <source>
        <dbReference type="ARBA" id="ARBA00004123"/>
    </source>
</evidence>
<dbReference type="InterPro" id="IPR003340">
    <property type="entry name" value="B3_DNA-bd"/>
</dbReference>
<keyword evidence="3" id="KW-0238">DNA-binding</keyword>
<accession>A0AAV2DG55</accession>
<feature type="region of interest" description="Disordered" evidence="6">
    <location>
        <begin position="137"/>
        <end position="224"/>
    </location>
</feature>
<dbReference type="InterPro" id="IPR015300">
    <property type="entry name" value="DNA-bd_pseudobarrel_sf"/>
</dbReference>
<evidence type="ECO:0000256" key="6">
    <source>
        <dbReference type="SAM" id="MobiDB-lite"/>
    </source>
</evidence>
<dbReference type="CDD" id="cd10017">
    <property type="entry name" value="B3_DNA"/>
    <property type="match status" value="2"/>
</dbReference>
<reference evidence="8 9" key="1">
    <citation type="submission" date="2024-04" db="EMBL/GenBank/DDBJ databases">
        <authorList>
            <person name="Fracassetti M."/>
        </authorList>
    </citation>
    <scope>NUCLEOTIDE SEQUENCE [LARGE SCALE GENOMIC DNA]</scope>
</reference>
<keyword evidence="4" id="KW-0804">Transcription</keyword>
<keyword evidence="5" id="KW-0539">Nucleus</keyword>
<name>A0AAV2DG55_9ROSI</name>
<keyword evidence="9" id="KW-1185">Reference proteome</keyword>
<evidence type="ECO:0000256" key="2">
    <source>
        <dbReference type="ARBA" id="ARBA00023015"/>
    </source>
</evidence>
<evidence type="ECO:0000256" key="4">
    <source>
        <dbReference type="ARBA" id="ARBA00023163"/>
    </source>
</evidence>
<keyword evidence="2" id="KW-0805">Transcription regulation</keyword>
<feature type="domain" description="TF-B3" evidence="7">
    <location>
        <begin position="20"/>
        <end position="114"/>
    </location>
</feature>
<dbReference type="PROSITE" id="PS50863">
    <property type="entry name" value="B3"/>
    <property type="match status" value="2"/>
</dbReference>
<dbReference type="SMART" id="SM01019">
    <property type="entry name" value="B3"/>
    <property type="match status" value="2"/>
</dbReference>
<evidence type="ECO:0000256" key="5">
    <source>
        <dbReference type="ARBA" id="ARBA00023242"/>
    </source>
</evidence>
<dbReference type="SUPFAM" id="SSF101936">
    <property type="entry name" value="DNA-binding pseudobarrel domain"/>
    <property type="match status" value="2"/>
</dbReference>
<organism evidence="8 9">
    <name type="scientific">Linum trigynum</name>
    <dbReference type="NCBI Taxonomy" id="586398"/>
    <lineage>
        <taxon>Eukaryota</taxon>
        <taxon>Viridiplantae</taxon>
        <taxon>Streptophyta</taxon>
        <taxon>Embryophyta</taxon>
        <taxon>Tracheophyta</taxon>
        <taxon>Spermatophyta</taxon>
        <taxon>Magnoliopsida</taxon>
        <taxon>eudicotyledons</taxon>
        <taxon>Gunneridae</taxon>
        <taxon>Pentapetalae</taxon>
        <taxon>rosids</taxon>
        <taxon>fabids</taxon>
        <taxon>Malpighiales</taxon>
        <taxon>Linaceae</taxon>
        <taxon>Linum</taxon>
    </lineage>
</organism>
<dbReference type="InterPro" id="IPR050655">
    <property type="entry name" value="Plant_B3_domain"/>
</dbReference>
<sequence>MADGGGCSGTSQHSGGVHRVFFRVMLPSVVREKKLKLPAKFVRGYGDELSSMARLSLPNGFIWNVGLAKTAADEIWFSDGWDSFASCNSINSGYLMVFKYVGSSAFEVEIFDQSTCSIRYDSGGHCVNAPRSKRQKRVKHCDCEPANKAGVDDGDGGSEDQYDLENSKPFPGKGEDGGDSGHIATSQTPKARRTNGPKRRRTQVIEITSSPDSQVASETLETGDPEKLRSCLAAKGIHTSKKLPLLSPSLYKSCKNGIQEAMKLKLKHPSFLAVVHSVGVNRAARPFTIPASFMTDHIRGECKSITLEVFKGRGGVNKWKLGTTLRACSGAGLLMAVGWTDFASDNNLGIGDVCLFHLISSEDRVMRVSIFRALPGVEEEEEMISLAPV</sequence>